<accession>A0A176S5L1</accession>
<organism evidence="1 2">
    <name type="scientific">Candidatus Thiomargarita nelsonii</name>
    <dbReference type="NCBI Taxonomy" id="1003181"/>
    <lineage>
        <taxon>Bacteria</taxon>
        <taxon>Pseudomonadati</taxon>
        <taxon>Pseudomonadota</taxon>
        <taxon>Gammaproteobacteria</taxon>
        <taxon>Thiotrichales</taxon>
        <taxon>Thiotrichaceae</taxon>
        <taxon>Thiomargarita</taxon>
    </lineage>
</organism>
<dbReference type="Proteomes" id="UP000076962">
    <property type="component" value="Unassembled WGS sequence"/>
</dbReference>
<comment type="caution">
    <text evidence="1">The sequence shown here is derived from an EMBL/GenBank/DDBJ whole genome shotgun (WGS) entry which is preliminary data.</text>
</comment>
<dbReference type="EMBL" id="LUTY01000471">
    <property type="protein sequence ID" value="OAD23247.1"/>
    <property type="molecule type" value="Genomic_DNA"/>
</dbReference>
<evidence type="ECO:0000313" key="2">
    <source>
        <dbReference type="Proteomes" id="UP000076962"/>
    </source>
</evidence>
<evidence type="ECO:0000313" key="1">
    <source>
        <dbReference type="EMBL" id="OAD23247.1"/>
    </source>
</evidence>
<protein>
    <submittedName>
        <fullName evidence="1">Uncharacterized protein</fullName>
    </submittedName>
</protein>
<reference evidence="1 2" key="1">
    <citation type="submission" date="2016-05" db="EMBL/GenBank/DDBJ databases">
        <title>Single-cell genome of chain-forming Candidatus Thiomargarita nelsonii and comparison to other large sulfur-oxidizing bacteria.</title>
        <authorList>
            <person name="Winkel M."/>
            <person name="Salman V."/>
            <person name="Woyke T."/>
            <person name="Schulz-Vogt H."/>
            <person name="Richter M."/>
            <person name="Flood B."/>
            <person name="Bailey J."/>
            <person name="Amann R."/>
            <person name="Mussmann M."/>
        </authorList>
    </citation>
    <scope>NUCLEOTIDE SEQUENCE [LARGE SCALE GENOMIC DNA]</scope>
    <source>
        <strain evidence="1 2">THI036</strain>
    </source>
</reference>
<gene>
    <name evidence="1" type="ORF">THIOM_000926</name>
</gene>
<proteinExistence type="predicted"/>
<sequence length="53" mass="6148">MFRYQLSVNNLKPHLDTAGQEQNLLGLHFGFSFFVSPDHNLVQRAFFLLQTIP</sequence>
<name>A0A176S5L1_9GAMM</name>
<dbReference type="AlphaFoldDB" id="A0A176S5L1"/>
<keyword evidence="2" id="KW-1185">Reference proteome</keyword>